<evidence type="ECO:0000313" key="4">
    <source>
        <dbReference type="EMBL" id="CAF1185941.1"/>
    </source>
</evidence>
<feature type="chain" id="PRO_5036434521" description="Ice-binding protein" evidence="3">
    <location>
        <begin position="21"/>
        <end position="234"/>
    </location>
</feature>
<evidence type="ECO:0000256" key="1">
    <source>
        <dbReference type="ARBA" id="ARBA00005445"/>
    </source>
</evidence>
<accession>A0A8S2EC95</accession>
<comment type="similarity">
    <text evidence="1">Belongs to the ice-binding protein family.</text>
</comment>
<dbReference type="InterPro" id="IPR021884">
    <property type="entry name" value="Ice-bd_prot"/>
</dbReference>
<comment type="caution">
    <text evidence="4">The sequence shown here is derived from an EMBL/GenBank/DDBJ whole genome shotgun (WGS) entry which is preliminary data.</text>
</comment>
<evidence type="ECO:0000256" key="3">
    <source>
        <dbReference type="SAM" id="SignalP"/>
    </source>
</evidence>
<protein>
    <recommendedName>
        <fullName evidence="7">Ice-binding protein</fullName>
    </recommendedName>
</protein>
<dbReference type="EMBL" id="CAJNOK010013520">
    <property type="protein sequence ID" value="CAF1185941.1"/>
    <property type="molecule type" value="Genomic_DNA"/>
</dbReference>
<name>A0A8S2EC95_9BILA</name>
<keyword evidence="2 3" id="KW-0732">Signal</keyword>
<sequence length="234" mass="23711">MSSLIVILIVLFYSLSGLTGSIHSVCPSVGSAASFAVLAGSGVSNAGISYVFGNLAVYPSIAVTGFSVTVGIDGYLNGTQQLGTPTALEAKLNVTNAYNKCMGAPVSVDYSGTDLGGLTLTKGVYKFGGAAALTGILTLKGKGVFIFQIASALTINEGSQIILTRGATAGCIFWQVGSSATLGLNSQFSGIILAYTSISVATGVHVSGSLFAQNGAVTLISDIIHVRPRCMACH</sequence>
<organism evidence="4 6">
    <name type="scientific">Didymodactylos carnosus</name>
    <dbReference type="NCBI Taxonomy" id="1234261"/>
    <lineage>
        <taxon>Eukaryota</taxon>
        <taxon>Metazoa</taxon>
        <taxon>Spiralia</taxon>
        <taxon>Gnathifera</taxon>
        <taxon>Rotifera</taxon>
        <taxon>Eurotatoria</taxon>
        <taxon>Bdelloidea</taxon>
        <taxon>Philodinida</taxon>
        <taxon>Philodinidae</taxon>
        <taxon>Didymodactylos</taxon>
    </lineage>
</organism>
<dbReference type="Proteomes" id="UP000682733">
    <property type="component" value="Unassembled WGS sequence"/>
</dbReference>
<evidence type="ECO:0000256" key="2">
    <source>
        <dbReference type="ARBA" id="ARBA00022729"/>
    </source>
</evidence>
<evidence type="ECO:0000313" key="5">
    <source>
        <dbReference type="EMBL" id="CAF3997072.1"/>
    </source>
</evidence>
<reference evidence="4" key="1">
    <citation type="submission" date="2021-02" db="EMBL/GenBank/DDBJ databases">
        <authorList>
            <person name="Nowell W R."/>
        </authorList>
    </citation>
    <scope>NUCLEOTIDE SEQUENCE</scope>
</reference>
<dbReference type="AlphaFoldDB" id="A0A8S2EC95"/>
<dbReference type="Pfam" id="PF11999">
    <property type="entry name" value="Ice_binding"/>
    <property type="match status" value="1"/>
</dbReference>
<evidence type="ECO:0008006" key="7">
    <source>
        <dbReference type="Google" id="ProtNLM"/>
    </source>
</evidence>
<feature type="signal peptide" evidence="3">
    <location>
        <begin position="1"/>
        <end position="20"/>
    </location>
</feature>
<proteinExistence type="inferred from homology"/>
<gene>
    <name evidence="4" type="ORF">OVA965_LOCUS23295</name>
    <name evidence="5" type="ORF">TMI583_LOCUS24012</name>
</gene>
<dbReference type="EMBL" id="CAJOBA010035048">
    <property type="protein sequence ID" value="CAF3997072.1"/>
    <property type="molecule type" value="Genomic_DNA"/>
</dbReference>
<dbReference type="Proteomes" id="UP000677228">
    <property type="component" value="Unassembled WGS sequence"/>
</dbReference>
<evidence type="ECO:0000313" key="6">
    <source>
        <dbReference type="Proteomes" id="UP000677228"/>
    </source>
</evidence>